<dbReference type="KEGG" id="ssua:FPZ54_15240"/>
<gene>
    <name evidence="3" type="ORF">FPZ54_15240</name>
</gene>
<evidence type="ECO:0000313" key="3">
    <source>
        <dbReference type="EMBL" id="QDX27225.1"/>
    </source>
</evidence>
<feature type="transmembrane region" description="Helical" evidence="2">
    <location>
        <begin position="99"/>
        <end position="118"/>
    </location>
</feature>
<dbReference type="RefSeq" id="WP_145848592.1">
    <property type="nucleotide sequence ID" value="NZ_CP042239.1"/>
</dbReference>
<name>A0A518RID7_9SPHN</name>
<organism evidence="3 4">
    <name type="scientific">Sphingomonas suaedae</name>
    <dbReference type="NCBI Taxonomy" id="2599297"/>
    <lineage>
        <taxon>Bacteria</taxon>
        <taxon>Pseudomonadati</taxon>
        <taxon>Pseudomonadota</taxon>
        <taxon>Alphaproteobacteria</taxon>
        <taxon>Sphingomonadales</taxon>
        <taxon>Sphingomonadaceae</taxon>
        <taxon>Sphingomonas</taxon>
    </lineage>
</organism>
<reference evidence="3 4" key="1">
    <citation type="submission" date="2019-07" db="EMBL/GenBank/DDBJ databases">
        <title>Sphingomonas alkalisoli sp. nov., isolated from rhizosphere soil of Suaedae salsa.</title>
        <authorList>
            <person name="Zhang H."/>
            <person name="Xu L."/>
            <person name="Zhang J.-X."/>
            <person name="Sun J.-Q."/>
        </authorList>
    </citation>
    <scope>NUCLEOTIDE SEQUENCE [LARGE SCALE GENOMIC DNA]</scope>
    <source>
        <strain evidence="3 4">XS-10</strain>
    </source>
</reference>
<protein>
    <submittedName>
        <fullName evidence="3">Uncharacterized protein</fullName>
    </submittedName>
</protein>
<evidence type="ECO:0000256" key="2">
    <source>
        <dbReference type="SAM" id="Phobius"/>
    </source>
</evidence>
<dbReference type="OrthoDB" id="9805855at2"/>
<keyword evidence="2" id="KW-0812">Transmembrane</keyword>
<dbReference type="AlphaFoldDB" id="A0A518RID7"/>
<dbReference type="EMBL" id="CP042239">
    <property type="protein sequence ID" value="QDX27225.1"/>
    <property type="molecule type" value="Genomic_DNA"/>
</dbReference>
<keyword evidence="2" id="KW-0472">Membrane</keyword>
<accession>A0A518RID7</accession>
<evidence type="ECO:0000313" key="4">
    <source>
        <dbReference type="Proteomes" id="UP000318055"/>
    </source>
</evidence>
<feature type="region of interest" description="Disordered" evidence="1">
    <location>
        <begin position="1"/>
        <end position="20"/>
    </location>
</feature>
<sequence>MSDERQAQIPPLAEEDAPVAGVDLGQAEAFSLGRGLPARDLRREAEESDHERNEKFKRHFDKIGICALYVLAGAMLLSGGAWFWHIVTPWHFLSVEQLAHLQNLLTGGVLVSVGTSYLKKRLT</sequence>
<keyword evidence="4" id="KW-1185">Reference proteome</keyword>
<dbReference type="Proteomes" id="UP000318055">
    <property type="component" value="Chromosome"/>
</dbReference>
<proteinExistence type="predicted"/>
<feature type="transmembrane region" description="Helical" evidence="2">
    <location>
        <begin position="63"/>
        <end position="87"/>
    </location>
</feature>
<evidence type="ECO:0000256" key="1">
    <source>
        <dbReference type="SAM" id="MobiDB-lite"/>
    </source>
</evidence>
<keyword evidence="2" id="KW-1133">Transmembrane helix</keyword>